<evidence type="ECO:0000313" key="4">
    <source>
        <dbReference type="EMBL" id="PEN16556.1"/>
    </source>
</evidence>
<keyword evidence="5" id="KW-1185">Reference proteome</keyword>
<evidence type="ECO:0000256" key="1">
    <source>
        <dbReference type="ARBA" id="ARBA00007430"/>
    </source>
</evidence>
<reference evidence="4" key="1">
    <citation type="submission" date="2017-10" db="EMBL/GenBank/DDBJ databases">
        <title>Kefir isolates.</title>
        <authorList>
            <person name="Kim Y."/>
            <person name="Blasche S."/>
        </authorList>
    </citation>
    <scope>NUCLEOTIDE SEQUENCE [LARGE SCALE GENOMIC DNA]</scope>
    <source>
        <strain evidence="4">OG2-2</strain>
    </source>
</reference>
<evidence type="ECO:0000313" key="5">
    <source>
        <dbReference type="Proteomes" id="UP000219947"/>
    </source>
</evidence>
<comment type="caution">
    <text evidence="4">The sequence shown here is derived from an EMBL/GenBank/DDBJ whole genome shotgun (WGS) entry which is preliminary data.</text>
</comment>
<proteinExistence type="inferred from homology"/>
<feature type="transmembrane region" description="Helical" evidence="2">
    <location>
        <begin position="24"/>
        <end position="47"/>
    </location>
</feature>
<name>A0A2A8D6H6_9MICC</name>
<feature type="domain" description="Polysaccharide biosynthesis protein CapD-like" evidence="3">
    <location>
        <begin position="309"/>
        <end position="586"/>
    </location>
</feature>
<organism evidence="4 5">
    <name type="scientific">Rothia dentocariosa</name>
    <dbReference type="NCBI Taxonomy" id="2047"/>
    <lineage>
        <taxon>Bacteria</taxon>
        <taxon>Bacillati</taxon>
        <taxon>Actinomycetota</taxon>
        <taxon>Actinomycetes</taxon>
        <taxon>Micrococcales</taxon>
        <taxon>Micrococcaceae</taxon>
        <taxon>Rothia</taxon>
    </lineage>
</organism>
<dbReference type="InterPro" id="IPR029063">
    <property type="entry name" value="SAM-dependent_MTases_sf"/>
</dbReference>
<dbReference type="RefSeq" id="WP_098042162.1">
    <property type="nucleotide sequence ID" value="NZ_CAJPNU010000004.1"/>
</dbReference>
<comment type="similarity">
    <text evidence="1">Belongs to the polysaccharide synthase family.</text>
</comment>
<gene>
    <name evidence="4" type="ORF">CRM92_00485</name>
</gene>
<dbReference type="Pfam" id="PF02719">
    <property type="entry name" value="Polysacc_synt_2"/>
    <property type="match status" value="1"/>
</dbReference>
<feature type="transmembrane region" description="Helical" evidence="2">
    <location>
        <begin position="100"/>
        <end position="120"/>
    </location>
</feature>
<dbReference type="EMBL" id="PDEV01000001">
    <property type="protein sequence ID" value="PEN16556.1"/>
    <property type="molecule type" value="Genomic_DNA"/>
</dbReference>
<dbReference type="Proteomes" id="UP000219947">
    <property type="component" value="Unassembled WGS sequence"/>
</dbReference>
<keyword evidence="2" id="KW-0472">Membrane</keyword>
<dbReference type="InterPro" id="IPR036291">
    <property type="entry name" value="NAD(P)-bd_dom_sf"/>
</dbReference>
<dbReference type="PANTHER" id="PTHR43318:SF1">
    <property type="entry name" value="POLYSACCHARIDE BIOSYNTHESIS PROTEIN EPSC-RELATED"/>
    <property type="match status" value="1"/>
</dbReference>
<keyword evidence="2" id="KW-0812">Transmembrane</keyword>
<evidence type="ECO:0000259" key="3">
    <source>
        <dbReference type="Pfam" id="PF02719"/>
    </source>
</evidence>
<evidence type="ECO:0000256" key="2">
    <source>
        <dbReference type="SAM" id="Phobius"/>
    </source>
</evidence>
<accession>A0A2A8D6H6</accession>
<dbReference type="CDD" id="cd05237">
    <property type="entry name" value="UDP_invert_4-6DH_SDR_e"/>
    <property type="match status" value="1"/>
</dbReference>
<dbReference type="AlphaFoldDB" id="A0A2A8D6H6"/>
<dbReference type="SUPFAM" id="SSF53335">
    <property type="entry name" value="S-adenosyl-L-methionine-dependent methyltransferases"/>
    <property type="match status" value="1"/>
</dbReference>
<protein>
    <submittedName>
        <fullName evidence="4">UDP-D-quinovosamine 4-dehydrogenase</fullName>
    </submittedName>
</protein>
<dbReference type="Gene3D" id="3.40.50.720">
    <property type="entry name" value="NAD(P)-binding Rossmann-like Domain"/>
    <property type="match status" value="2"/>
</dbReference>
<feature type="transmembrane region" description="Helical" evidence="2">
    <location>
        <begin position="67"/>
        <end position="88"/>
    </location>
</feature>
<dbReference type="SUPFAM" id="SSF51735">
    <property type="entry name" value="NAD(P)-binding Rossmann-fold domains"/>
    <property type="match status" value="1"/>
</dbReference>
<keyword evidence="2" id="KW-1133">Transmembrane helix</keyword>
<dbReference type="InterPro" id="IPR003869">
    <property type="entry name" value="Polysac_CapD-like"/>
</dbReference>
<dbReference type="InterPro" id="IPR051203">
    <property type="entry name" value="Polysaccharide_Synthase-Rel"/>
</dbReference>
<sequence length="636" mass="71533">MENYPTTQPIAVVDRQRPYTPKSWWLLVQVALDSVAWIIGLVIAFMLRYSLLLNQNSVFDVIDLQSVALSMGFAIILQILVGYGMKVYRGLYSYGSFEEVWRTGATVGIVSVALFLFSYVDETLGLVHVPHGVPPISVGITLLFMAAMRMVKRIYVEHKTLRNLDGEPVIVYGAGFTGRTVIEALMHDDSAYMRPVAVVDDNPQLRGINIHNVPVYNTGKELDAVIRRYAPKKMIVAITNMPHDRFDRVWARMQKHGVEVTRVASASEKLFGNNVVETDDNELMKLIRGEINYDVDTEVLRSYLQGKRVLVTGAGGSIGSELCRQIHEYDPELLMMLDRDETLLMETKLSITGESSLDDERIILADIREGENLRNIFLERKPQVVFHAAALKHVSALEAYPEEAWKTNSLGTLNVLYAAQAANVETFVNVSTDKAADPKTALGQSKRTAECLTSWFGQQTGKTYVSVRFGNVFGSRGSIKPLFTQQILNGGPITLTDENATRYFMLITDACLLVMLAGAIGHPGEVMVLDMGEPVYIYDVAHEMRKAYERYDVDIVVTGLRPGEKLDETLFGANEQHTRSTQNKFISHSTAPALDPEDLDYEQWIQNYEAHRSYERHGFTRVVDPRQGRLLEEHRN</sequence>
<feature type="transmembrane region" description="Helical" evidence="2">
    <location>
        <begin position="132"/>
        <end position="151"/>
    </location>
</feature>
<dbReference type="PANTHER" id="PTHR43318">
    <property type="entry name" value="UDP-N-ACETYLGLUCOSAMINE 4,6-DEHYDRATASE"/>
    <property type="match status" value="1"/>
</dbReference>